<name>A0A9D4NMD3_DREPO</name>
<organism evidence="1 2">
    <name type="scientific">Dreissena polymorpha</name>
    <name type="common">Zebra mussel</name>
    <name type="synonym">Mytilus polymorpha</name>
    <dbReference type="NCBI Taxonomy" id="45954"/>
    <lineage>
        <taxon>Eukaryota</taxon>
        <taxon>Metazoa</taxon>
        <taxon>Spiralia</taxon>
        <taxon>Lophotrochozoa</taxon>
        <taxon>Mollusca</taxon>
        <taxon>Bivalvia</taxon>
        <taxon>Autobranchia</taxon>
        <taxon>Heteroconchia</taxon>
        <taxon>Euheterodonta</taxon>
        <taxon>Imparidentia</taxon>
        <taxon>Neoheterodontei</taxon>
        <taxon>Myida</taxon>
        <taxon>Dreissenoidea</taxon>
        <taxon>Dreissenidae</taxon>
        <taxon>Dreissena</taxon>
    </lineage>
</organism>
<comment type="caution">
    <text evidence="1">The sequence shown here is derived from an EMBL/GenBank/DDBJ whole genome shotgun (WGS) entry which is preliminary data.</text>
</comment>
<gene>
    <name evidence="1" type="ORF">DPMN_021120</name>
</gene>
<keyword evidence="2" id="KW-1185">Reference proteome</keyword>
<dbReference type="EMBL" id="JAIWYP010000001">
    <property type="protein sequence ID" value="KAH3896936.1"/>
    <property type="molecule type" value="Genomic_DNA"/>
</dbReference>
<protein>
    <submittedName>
        <fullName evidence="1">Uncharacterized protein</fullName>
    </submittedName>
</protein>
<accession>A0A9D4NMD3</accession>
<evidence type="ECO:0000313" key="2">
    <source>
        <dbReference type="Proteomes" id="UP000828390"/>
    </source>
</evidence>
<reference evidence="1" key="2">
    <citation type="submission" date="2020-11" db="EMBL/GenBank/DDBJ databases">
        <authorList>
            <person name="McCartney M.A."/>
            <person name="Auch B."/>
            <person name="Kono T."/>
            <person name="Mallez S."/>
            <person name="Becker A."/>
            <person name="Gohl D.M."/>
            <person name="Silverstein K.A.T."/>
            <person name="Koren S."/>
            <person name="Bechman K.B."/>
            <person name="Herman A."/>
            <person name="Abrahante J.E."/>
            <person name="Garbe J."/>
        </authorList>
    </citation>
    <scope>NUCLEOTIDE SEQUENCE</scope>
    <source>
        <strain evidence="1">Duluth1</strain>
        <tissue evidence="1">Whole animal</tissue>
    </source>
</reference>
<proteinExistence type="predicted"/>
<evidence type="ECO:0000313" key="1">
    <source>
        <dbReference type="EMBL" id="KAH3896936.1"/>
    </source>
</evidence>
<dbReference type="Proteomes" id="UP000828390">
    <property type="component" value="Unassembled WGS sequence"/>
</dbReference>
<dbReference type="AlphaFoldDB" id="A0A9D4NMD3"/>
<reference evidence="1" key="1">
    <citation type="journal article" date="2019" name="bioRxiv">
        <title>The Genome of the Zebra Mussel, Dreissena polymorpha: A Resource for Invasive Species Research.</title>
        <authorList>
            <person name="McCartney M.A."/>
            <person name="Auch B."/>
            <person name="Kono T."/>
            <person name="Mallez S."/>
            <person name="Zhang Y."/>
            <person name="Obille A."/>
            <person name="Becker A."/>
            <person name="Abrahante J.E."/>
            <person name="Garbe J."/>
            <person name="Badalamenti J.P."/>
            <person name="Herman A."/>
            <person name="Mangelson H."/>
            <person name="Liachko I."/>
            <person name="Sullivan S."/>
            <person name="Sone E.D."/>
            <person name="Koren S."/>
            <person name="Silverstein K.A.T."/>
            <person name="Beckman K.B."/>
            <person name="Gohl D.M."/>
        </authorList>
    </citation>
    <scope>NUCLEOTIDE SEQUENCE</scope>
    <source>
        <strain evidence="1">Duluth1</strain>
        <tissue evidence="1">Whole animal</tissue>
    </source>
</reference>
<sequence length="75" mass="8188">MNLNPSSYTETNLKGPKASKCQTAIPFVVKSLVLPNLDNPVEQVAREPHSPHDYTSGHHDLSCSPCLECDSLVII</sequence>